<evidence type="ECO:0000256" key="7">
    <source>
        <dbReference type="HAMAP-Rule" id="MF_00210"/>
    </source>
</evidence>
<dbReference type="EC" id="2.5.1.19" evidence="7"/>
<evidence type="ECO:0000256" key="3">
    <source>
        <dbReference type="ARBA" id="ARBA00022605"/>
    </source>
</evidence>
<feature type="binding site" evidence="7">
    <location>
        <position position="20"/>
    </location>
    <ligand>
        <name>3-phosphoshikimate</name>
        <dbReference type="ChEBI" id="CHEBI:145989"/>
    </ligand>
</feature>
<proteinExistence type="inferred from homology"/>
<dbReference type="GO" id="GO:0009073">
    <property type="term" value="P:aromatic amino acid family biosynthetic process"/>
    <property type="evidence" value="ECO:0007669"/>
    <property type="project" value="UniProtKB-KW"/>
</dbReference>
<dbReference type="NCBIfam" id="TIGR01356">
    <property type="entry name" value="aroA"/>
    <property type="match status" value="1"/>
</dbReference>
<dbReference type="GO" id="GO:0009423">
    <property type="term" value="P:chorismate biosynthetic process"/>
    <property type="evidence" value="ECO:0007669"/>
    <property type="project" value="UniProtKB-UniRule"/>
</dbReference>
<dbReference type="KEGG" id="nba:CUN60_10175"/>
<keyword evidence="7" id="KW-0963">Cytoplasm</keyword>
<feature type="domain" description="Enolpyruvate transferase" evidence="8">
    <location>
        <begin position="8"/>
        <end position="422"/>
    </location>
</feature>
<accession>A0A2I7N9S3</accession>
<comment type="catalytic activity">
    <reaction evidence="6">
        <text>3-phosphoshikimate + phosphoenolpyruvate = 5-O-(1-carboxyvinyl)-3-phosphoshikimate + phosphate</text>
        <dbReference type="Rhea" id="RHEA:21256"/>
        <dbReference type="ChEBI" id="CHEBI:43474"/>
        <dbReference type="ChEBI" id="CHEBI:57701"/>
        <dbReference type="ChEBI" id="CHEBI:58702"/>
        <dbReference type="ChEBI" id="CHEBI:145989"/>
        <dbReference type="EC" id="2.5.1.19"/>
    </reaction>
    <physiologicalReaction direction="left-to-right" evidence="6">
        <dbReference type="Rhea" id="RHEA:21257"/>
    </physiologicalReaction>
</comment>
<dbReference type="GO" id="GO:0003866">
    <property type="term" value="F:3-phosphoshikimate 1-carboxyvinyltransferase activity"/>
    <property type="evidence" value="ECO:0007669"/>
    <property type="project" value="UniProtKB-UniRule"/>
</dbReference>
<dbReference type="PROSITE" id="PS00104">
    <property type="entry name" value="EPSP_SYNTHASE_1"/>
    <property type="match status" value="1"/>
</dbReference>
<dbReference type="Pfam" id="PF00275">
    <property type="entry name" value="EPSP_synthase"/>
    <property type="match status" value="1"/>
</dbReference>
<dbReference type="OrthoDB" id="9809920at2"/>
<dbReference type="SUPFAM" id="SSF55205">
    <property type="entry name" value="EPT/RTPC-like"/>
    <property type="match status" value="1"/>
</dbReference>
<feature type="binding site" evidence="7">
    <location>
        <position position="390"/>
    </location>
    <ligand>
        <name>phosphoenolpyruvate</name>
        <dbReference type="ChEBI" id="CHEBI:58702"/>
    </ligand>
</feature>
<feature type="binding site" evidence="7">
    <location>
        <position position="316"/>
    </location>
    <ligand>
        <name>3-phosphoshikimate</name>
        <dbReference type="ChEBI" id="CHEBI:145989"/>
    </ligand>
</feature>
<comment type="pathway">
    <text evidence="1 7">Metabolic intermediate biosynthesis; chorismate biosynthesis; chorismate from D-erythrose 4-phosphate and phosphoenolpyruvate: step 6/7.</text>
</comment>
<feature type="binding site" evidence="7">
    <location>
        <position position="126"/>
    </location>
    <ligand>
        <name>phosphoenolpyruvate</name>
        <dbReference type="ChEBI" id="CHEBI:58702"/>
    </ligand>
</feature>
<comment type="caution">
    <text evidence="7">Lacks conserved residue(s) required for the propagation of feature annotation.</text>
</comment>
<dbReference type="Gene3D" id="3.65.10.10">
    <property type="entry name" value="Enolpyruvate transferase domain"/>
    <property type="match status" value="2"/>
</dbReference>
<dbReference type="CDD" id="cd01556">
    <property type="entry name" value="EPSP_synthase"/>
    <property type="match status" value="1"/>
</dbReference>
<dbReference type="PROSITE" id="PS00885">
    <property type="entry name" value="EPSP_SYNTHASE_2"/>
    <property type="match status" value="1"/>
</dbReference>
<dbReference type="InterPro" id="IPR036968">
    <property type="entry name" value="Enolpyruvate_Tfrase_sf"/>
</dbReference>
<feature type="active site" description="Proton acceptor" evidence="7">
    <location>
        <position position="316"/>
    </location>
</feature>
<dbReference type="PIRSF" id="PIRSF000505">
    <property type="entry name" value="EPSPS"/>
    <property type="match status" value="1"/>
</dbReference>
<sequence length="429" mass="46656">MELAASNKYINANLDLPGSKSIANRVLPLAAMANGVSTIHNVPDVGEDVQLMLQALSQLGIKIERIRTDVNGCSSYKIYGCGGKLPVADAELFLGNSGTSIRFLSAMLALTPGSYILTGIARMKERPIKDLIFALSQLGCQIDYLENDGFPPIKVGGFVDNAASEVAISGRVSSQYLTGVLMALPLLGRMVQIRIKDELISRPYVDITLQLLELFGVKASEIEENVFQIPVSDGYKAIEYTVEPDASSASYFLAMGAINGDVIVNHLSATSLQGDRNFARILERMGAKVTYNDTSIHVKASDDLKAITVNMEDMPDVAMTIAVLALFADGITTINGIASWKVKETDRLFAIYTELIKLGAEVSYTDDSITIVPPEKINTNISIDTYNDHRMAMCFSLLAVAGIPVVINDYECVGKTFANYFDLFKQIVY</sequence>
<keyword evidence="5 7" id="KW-0057">Aromatic amino acid biosynthesis</keyword>
<feature type="binding site" evidence="7">
    <location>
        <position position="175"/>
    </location>
    <ligand>
        <name>3-phosphoshikimate</name>
        <dbReference type="ChEBI" id="CHEBI:145989"/>
    </ligand>
</feature>
<feature type="binding site" evidence="7">
    <location>
        <position position="201"/>
    </location>
    <ligand>
        <name>3-phosphoshikimate</name>
        <dbReference type="ChEBI" id="CHEBI:145989"/>
    </ligand>
</feature>
<feature type="binding site" evidence="7">
    <location>
        <position position="175"/>
    </location>
    <ligand>
        <name>phosphoenolpyruvate</name>
        <dbReference type="ChEBI" id="CHEBI:58702"/>
    </ligand>
</feature>
<feature type="binding site" evidence="7">
    <location>
        <position position="21"/>
    </location>
    <ligand>
        <name>3-phosphoshikimate</name>
        <dbReference type="ChEBI" id="CHEBI:145989"/>
    </ligand>
</feature>
<evidence type="ECO:0000256" key="2">
    <source>
        <dbReference type="ARBA" id="ARBA00009948"/>
    </source>
</evidence>
<name>A0A2I7N9S3_9NEIS</name>
<dbReference type="GO" id="GO:0005737">
    <property type="term" value="C:cytoplasm"/>
    <property type="evidence" value="ECO:0007669"/>
    <property type="project" value="UniProtKB-SubCell"/>
</dbReference>
<feature type="binding site" evidence="7">
    <location>
        <position position="20"/>
    </location>
    <ligand>
        <name>phosphoenolpyruvate</name>
        <dbReference type="ChEBI" id="CHEBI:58702"/>
    </ligand>
</feature>
<comment type="similarity">
    <text evidence="2 7">Belongs to the EPSP synthase family.</text>
</comment>
<dbReference type="EMBL" id="CP024847">
    <property type="protein sequence ID" value="AUR53191.1"/>
    <property type="molecule type" value="Genomic_DNA"/>
</dbReference>
<protein>
    <recommendedName>
        <fullName evidence="7">3-phosphoshikimate 1-carboxyvinyltransferase</fullName>
        <ecNumber evidence="7">2.5.1.19</ecNumber>
    </recommendedName>
    <alternativeName>
        <fullName evidence="7">5-enolpyruvylshikimate-3-phosphate synthase</fullName>
        <shortName evidence="7">EPSP synthase</shortName>
        <shortName evidence="7">EPSPS</shortName>
    </alternativeName>
</protein>
<dbReference type="PANTHER" id="PTHR21090:SF5">
    <property type="entry name" value="PENTAFUNCTIONAL AROM POLYPEPTIDE"/>
    <property type="match status" value="1"/>
</dbReference>
<dbReference type="PANTHER" id="PTHR21090">
    <property type="entry name" value="AROM/DEHYDROQUINATE SYNTHASE"/>
    <property type="match status" value="1"/>
</dbReference>
<dbReference type="Proteomes" id="UP000236655">
    <property type="component" value="Chromosome"/>
</dbReference>
<evidence type="ECO:0000256" key="1">
    <source>
        <dbReference type="ARBA" id="ARBA00004811"/>
    </source>
</evidence>
<comment type="function">
    <text evidence="7">Catalyzes the transfer of the enolpyruvyl moiety of phosphoenolpyruvate (PEP) to the 5-hydroxyl of shikimate-3-phosphate (S3P) to produce enolpyruvyl shikimate-3-phosphate and inorganic phosphate.</text>
</comment>
<feature type="binding site" evidence="7">
    <location>
        <position position="98"/>
    </location>
    <ligand>
        <name>phosphoenolpyruvate</name>
        <dbReference type="ChEBI" id="CHEBI:58702"/>
    </ligand>
</feature>
<feature type="binding site" evidence="7">
    <location>
        <position position="174"/>
    </location>
    <ligand>
        <name>3-phosphoshikimate</name>
        <dbReference type="ChEBI" id="CHEBI:145989"/>
    </ligand>
</feature>
<dbReference type="InterPro" id="IPR013792">
    <property type="entry name" value="RNA3'P_cycl/enolpyr_Trfase_a/b"/>
</dbReference>
<keyword evidence="4 7" id="KW-0808">Transferase</keyword>
<gene>
    <name evidence="7 9" type="primary">aroA</name>
    <name evidence="9" type="ORF">CUN60_10175</name>
</gene>
<evidence type="ECO:0000259" key="8">
    <source>
        <dbReference type="Pfam" id="PF00275"/>
    </source>
</evidence>
<evidence type="ECO:0000313" key="9">
    <source>
        <dbReference type="EMBL" id="AUR53191.1"/>
    </source>
</evidence>
<dbReference type="GO" id="GO:0008652">
    <property type="term" value="P:amino acid biosynthetic process"/>
    <property type="evidence" value="ECO:0007669"/>
    <property type="project" value="UniProtKB-KW"/>
</dbReference>
<feature type="binding site" evidence="7">
    <location>
        <position position="25"/>
    </location>
    <ligand>
        <name>3-phosphoshikimate</name>
        <dbReference type="ChEBI" id="CHEBI:145989"/>
    </ligand>
</feature>
<feature type="binding site" evidence="7">
    <location>
        <position position="343"/>
    </location>
    <ligand>
        <name>3-phosphoshikimate</name>
        <dbReference type="ChEBI" id="CHEBI:145989"/>
    </ligand>
</feature>
<evidence type="ECO:0000256" key="6">
    <source>
        <dbReference type="ARBA" id="ARBA00044633"/>
    </source>
</evidence>
<dbReference type="UniPathway" id="UPA00053">
    <property type="reaction ID" value="UER00089"/>
</dbReference>
<dbReference type="InterPro" id="IPR023193">
    <property type="entry name" value="EPSP_synthase_CS"/>
</dbReference>
<keyword evidence="10" id="KW-1185">Reference proteome</keyword>
<comment type="subunit">
    <text evidence="7">Monomer.</text>
</comment>
<keyword evidence="3 7" id="KW-0028">Amino-acid biosynthesis</keyword>
<evidence type="ECO:0000256" key="5">
    <source>
        <dbReference type="ARBA" id="ARBA00023141"/>
    </source>
</evidence>
<feature type="binding site" evidence="7">
    <location>
        <position position="347"/>
    </location>
    <ligand>
        <name>phosphoenolpyruvate</name>
        <dbReference type="ChEBI" id="CHEBI:58702"/>
    </ligand>
</feature>
<feature type="binding site" evidence="7">
    <location>
        <position position="173"/>
    </location>
    <ligand>
        <name>3-phosphoshikimate</name>
        <dbReference type="ChEBI" id="CHEBI:145989"/>
    </ligand>
</feature>
<dbReference type="AlphaFoldDB" id="A0A2I7N9S3"/>
<reference evidence="10" key="1">
    <citation type="submission" date="2017-11" db="EMBL/GenBank/DDBJ databases">
        <authorList>
            <person name="Chan K.G."/>
            <person name="Lee L.S."/>
        </authorList>
    </citation>
    <scope>NUCLEOTIDE SEQUENCE [LARGE SCALE GENOMIC DNA]</scope>
    <source>
        <strain evidence="10">DSM 100970</strain>
    </source>
</reference>
<organism evidence="9 10">
    <name type="scientific">Aquella oligotrophica</name>
    <dbReference type="NCBI Taxonomy" id="2067065"/>
    <lineage>
        <taxon>Bacteria</taxon>
        <taxon>Pseudomonadati</taxon>
        <taxon>Pseudomonadota</taxon>
        <taxon>Betaproteobacteria</taxon>
        <taxon>Neisseriales</taxon>
        <taxon>Neisseriaceae</taxon>
        <taxon>Aquella</taxon>
    </lineage>
</organism>
<dbReference type="InterPro" id="IPR001986">
    <property type="entry name" value="Enolpyruvate_Tfrase_dom"/>
</dbReference>
<evidence type="ECO:0000313" key="10">
    <source>
        <dbReference type="Proteomes" id="UP000236655"/>
    </source>
</evidence>
<dbReference type="InterPro" id="IPR006264">
    <property type="entry name" value="EPSP_synthase"/>
</dbReference>
<comment type="subcellular location">
    <subcellularLocation>
        <location evidence="7">Cytoplasm</location>
    </subcellularLocation>
</comment>
<dbReference type="HAMAP" id="MF_00210">
    <property type="entry name" value="EPSP_synth"/>
    <property type="match status" value="1"/>
</dbReference>
<feature type="binding site" evidence="7">
    <location>
        <position position="415"/>
    </location>
    <ligand>
        <name>phosphoenolpyruvate</name>
        <dbReference type="ChEBI" id="CHEBI:58702"/>
    </ligand>
</feature>
<evidence type="ECO:0000256" key="4">
    <source>
        <dbReference type="ARBA" id="ARBA00022679"/>
    </source>
</evidence>